<reference evidence="7" key="1">
    <citation type="submission" date="2017-02" db="UniProtKB">
        <authorList>
            <consortium name="WormBaseParasite"/>
        </authorList>
    </citation>
    <scope>IDENTIFICATION</scope>
</reference>
<dbReference type="InterPro" id="IPR016161">
    <property type="entry name" value="Ald_DH/histidinol_DH"/>
</dbReference>
<keyword evidence="6" id="KW-1185">Reference proteome</keyword>
<dbReference type="AlphaFoldDB" id="A0A0N5BAH6"/>
<dbReference type="InterPro" id="IPR029510">
    <property type="entry name" value="Ald_DH_CS_GLU"/>
</dbReference>
<dbReference type="InterPro" id="IPR016163">
    <property type="entry name" value="Ald_DH_C"/>
</dbReference>
<dbReference type="FunFam" id="3.40.605.10:FF:000007">
    <property type="entry name" value="NAD/NADP-dependent betaine aldehyde dehydrogenase"/>
    <property type="match status" value="1"/>
</dbReference>
<dbReference type="InterPro" id="IPR016160">
    <property type="entry name" value="Ald_DH_CS_CYS"/>
</dbReference>
<dbReference type="PROSITE" id="PS00687">
    <property type="entry name" value="ALDEHYDE_DEHYDR_GLU"/>
    <property type="match status" value="1"/>
</dbReference>
<evidence type="ECO:0000256" key="4">
    <source>
        <dbReference type="RuleBase" id="RU003345"/>
    </source>
</evidence>
<sequence>MDFFKIPGNLDDGLYFFNNKRTTIDSEKFFDVYEQRIGKVIAKCPISDKTVVDEIVRSANEGQKIWGSMNPLERGSILRKAANIIRDHHKEIVEWEVRTNGKPIREAVFDISQSADTLDFYAGIAPQALLGNFFPLGNNKQAHTTREPFGVVGAIGAWNYPFQTAMWKIAPALAAGNAVVYKPSPFSPASPVLIGEILAAAGLPPNVYCVVQGEGETGQALIENKLVKKVSFTGSVETGRKIQEACSKKNIKPCTLELGGKSALIICKDTSIDNAIAGSILANFYNQGQVCTNATRVFIHEDMMSDFEKFLLTELDKLIVVGDPLDEKTNVGASINESHLNKILGFVESAKEEGAKILRGGFRVKPKNVENGFYFEPCVIGNVKNEMRVAREEIFGAVMLLIPYKTEEEAIYHANNTDFGLAAGVFSSDLSKAYKIAEKLEAGTVFINTYNDCEIHVPFGGIKNSGIGRENSLSALLSYTQEKTVYVNLNSKVDHGF</sequence>
<proteinExistence type="inferred from homology"/>
<dbReference type="PANTHER" id="PTHR11699">
    <property type="entry name" value="ALDEHYDE DEHYDROGENASE-RELATED"/>
    <property type="match status" value="1"/>
</dbReference>
<evidence type="ECO:0000256" key="2">
    <source>
        <dbReference type="ARBA" id="ARBA00023002"/>
    </source>
</evidence>
<dbReference type="Gene3D" id="3.40.605.10">
    <property type="entry name" value="Aldehyde Dehydrogenase, Chain A, domain 1"/>
    <property type="match status" value="1"/>
</dbReference>
<evidence type="ECO:0000313" key="7">
    <source>
        <dbReference type="WBParaSite" id="SPAL_0000304500.1"/>
    </source>
</evidence>
<dbReference type="Proteomes" id="UP000046392">
    <property type="component" value="Unplaced"/>
</dbReference>
<feature type="active site" evidence="3">
    <location>
        <position position="257"/>
    </location>
</feature>
<evidence type="ECO:0000256" key="1">
    <source>
        <dbReference type="ARBA" id="ARBA00009986"/>
    </source>
</evidence>
<protein>
    <submittedName>
        <fullName evidence="7">Aldedh domain-containing protein</fullName>
    </submittedName>
</protein>
<dbReference type="PROSITE" id="PS00070">
    <property type="entry name" value="ALDEHYDE_DEHYDR_CYS"/>
    <property type="match status" value="1"/>
</dbReference>
<dbReference type="SUPFAM" id="SSF53720">
    <property type="entry name" value="ALDH-like"/>
    <property type="match status" value="1"/>
</dbReference>
<feature type="domain" description="Aldehyde dehydrogenase" evidence="5">
    <location>
        <begin position="26"/>
        <end position="485"/>
    </location>
</feature>
<evidence type="ECO:0000256" key="3">
    <source>
        <dbReference type="PROSITE-ProRule" id="PRU10007"/>
    </source>
</evidence>
<dbReference type="InterPro" id="IPR015590">
    <property type="entry name" value="Aldehyde_DH_dom"/>
</dbReference>
<dbReference type="WBParaSite" id="SPAL_0000304500.1">
    <property type="protein sequence ID" value="SPAL_0000304500.1"/>
    <property type="gene ID" value="SPAL_0000304500"/>
</dbReference>
<evidence type="ECO:0000313" key="6">
    <source>
        <dbReference type="Proteomes" id="UP000046392"/>
    </source>
</evidence>
<accession>A0A0N5BAH6</accession>
<dbReference type="FunFam" id="3.40.309.10:FF:000012">
    <property type="entry name" value="Betaine aldehyde dehydrogenase"/>
    <property type="match status" value="1"/>
</dbReference>
<dbReference type="InterPro" id="IPR016162">
    <property type="entry name" value="Ald_DH_N"/>
</dbReference>
<comment type="similarity">
    <text evidence="1 4">Belongs to the aldehyde dehydrogenase family.</text>
</comment>
<keyword evidence="2 4" id="KW-0560">Oxidoreductase</keyword>
<name>A0A0N5BAH6_STREA</name>
<evidence type="ECO:0000259" key="5">
    <source>
        <dbReference type="Pfam" id="PF00171"/>
    </source>
</evidence>
<dbReference type="Pfam" id="PF00171">
    <property type="entry name" value="Aldedh"/>
    <property type="match status" value="1"/>
</dbReference>
<organism evidence="6 7">
    <name type="scientific">Strongyloides papillosus</name>
    <name type="common">Intestinal threadworm</name>
    <dbReference type="NCBI Taxonomy" id="174720"/>
    <lineage>
        <taxon>Eukaryota</taxon>
        <taxon>Metazoa</taxon>
        <taxon>Ecdysozoa</taxon>
        <taxon>Nematoda</taxon>
        <taxon>Chromadorea</taxon>
        <taxon>Rhabditida</taxon>
        <taxon>Tylenchina</taxon>
        <taxon>Panagrolaimomorpha</taxon>
        <taxon>Strongyloidoidea</taxon>
        <taxon>Strongyloididae</taxon>
        <taxon>Strongyloides</taxon>
    </lineage>
</organism>
<dbReference type="Gene3D" id="3.40.309.10">
    <property type="entry name" value="Aldehyde Dehydrogenase, Chain A, domain 2"/>
    <property type="match status" value="1"/>
</dbReference>
<dbReference type="STRING" id="174720.A0A0N5BAH6"/>
<dbReference type="GO" id="GO:0016620">
    <property type="term" value="F:oxidoreductase activity, acting on the aldehyde or oxo group of donors, NAD or NADP as acceptor"/>
    <property type="evidence" value="ECO:0007669"/>
    <property type="project" value="InterPro"/>
</dbReference>